<evidence type="ECO:0000259" key="1">
    <source>
        <dbReference type="Pfam" id="PF13403"/>
    </source>
</evidence>
<keyword evidence="3" id="KW-1185">Reference proteome</keyword>
<protein>
    <submittedName>
        <fullName evidence="2">Hint domain-containing protein</fullName>
    </submittedName>
</protein>
<proteinExistence type="predicted"/>
<dbReference type="InterPro" id="IPR036844">
    <property type="entry name" value="Hint_dom_sf"/>
</dbReference>
<dbReference type="EMBL" id="FNNP01000013">
    <property type="protein sequence ID" value="SDX86248.1"/>
    <property type="molecule type" value="Genomic_DNA"/>
</dbReference>
<organism evidence="2 3">
    <name type="scientific">Ruegeria halocynthiae</name>
    <dbReference type="NCBI Taxonomy" id="985054"/>
    <lineage>
        <taxon>Bacteria</taxon>
        <taxon>Pseudomonadati</taxon>
        <taxon>Pseudomonadota</taxon>
        <taxon>Alphaproteobacteria</taxon>
        <taxon>Rhodobacterales</taxon>
        <taxon>Roseobacteraceae</taxon>
        <taxon>Ruegeria</taxon>
    </lineage>
</organism>
<dbReference type="STRING" id="985054.SAMN05444358_11361"/>
<dbReference type="Proteomes" id="UP000183400">
    <property type="component" value="Unassembled WGS sequence"/>
</dbReference>
<accession>A0A1H3F7C8</accession>
<dbReference type="InterPro" id="IPR028992">
    <property type="entry name" value="Hedgehog/Intein_dom"/>
</dbReference>
<dbReference type="RefSeq" id="WP_074739187.1">
    <property type="nucleotide sequence ID" value="NZ_FNNP01000013.1"/>
</dbReference>
<gene>
    <name evidence="2" type="ORF">SAMN05444358_11361</name>
</gene>
<dbReference type="AlphaFoldDB" id="A0A1H3F7C8"/>
<reference evidence="3" key="1">
    <citation type="submission" date="2016-10" db="EMBL/GenBank/DDBJ databases">
        <authorList>
            <person name="Varghese N."/>
            <person name="Submissions S."/>
        </authorList>
    </citation>
    <scope>NUCLEOTIDE SEQUENCE [LARGE SCALE GENOMIC DNA]</scope>
    <source>
        <strain evidence="3">DSM 27839</strain>
    </source>
</reference>
<dbReference type="SUPFAM" id="SSF51294">
    <property type="entry name" value="Hedgehog/intein (Hint) domain"/>
    <property type="match status" value="1"/>
</dbReference>
<feature type="domain" description="Hedgehog/Intein (Hint)" evidence="1">
    <location>
        <begin position="163"/>
        <end position="300"/>
    </location>
</feature>
<dbReference type="OrthoDB" id="6305173at2"/>
<dbReference type="Pfam" id="PF13403">
    <property type="entry name" value="Hint_2"/>
    <property type="match status" value="1"/>
</dbReference>
<evidence type="ECO:0000313" key="3">
    <source>
        <dbReference type="Proteomes" id="UP000183400"/>
    </source>
</evidence>
<name>A0A1H3F7C8_9RHOB</name>
<sequence length="348" mass="37779">MVVYYGYQNAIFGTQSTVNGSGFNYNFVPPVGSTWSWSGTSTNFAVKENDGAVNFNGDVTNEQVSAQEQIGGVWAQTVEIGGTDRQVIWDYTFEVTAADGTVYRVAVIDVDLNNDDDLQDAGEDGYYLVFPDGIPPAGTDLTVGPIVNNDNSTAHLDLGAQVVCFTKGTLIETCAGATRIENLEPGDLVLTQTGDYQPLIWVGQTTVAATGKLAPIVIAEGALGNTRELVVSPQHGIVINDWRAQLLFGEDEVIVRAVDLVNGGTIYRRPGGMVTYYHVLFEHHQIIYSEGIPTESLYPGVVAMGAVSAEYQEELLSLFPELFQEGVFRGPKTARFLRSYEACCLKTY</sequence>
<dbReference type="Gene3D" id="2.170.16.10">
    <property type="entry name" value="Hedgehog/Intein (Hint) domain"/>
    <property type="match status" value="1"/>
</dbReference>
<evidence type="ECO:0000313" key="2">
    <source>
        <dbReference type="EMBL" id="SDX86248.1"/>
    </source>
</evidence>